<feature type="compositionally biased region" description="Basic and acidic residues" evidence="1">
    <location>
        <begin position="758"/>
        <end position="773"/>
    </location>
</feature>
<name>A0AAD4N8C2_9BILA</name>
<feature type="compositionally biased region" description="Polar residues" evidence="1">
    <location>
        <begin position="837"/>
        <end position="852"/>
    </location>
</feature>
<evidence type="ECO:0000256" key="1">
    <source>
        <dbReference type="SAM" id="MobiDB-lite"/>
    </source>
</evidence>
<feature type="region of interest" description="Disordered" evidence="1">
    <location>
        <begin position="630"/>
        <end position="1167"/>
    </location>
</feature>
<dbReference type="AlphaFoldDB" id="A0AAD4N8C2"/>
<feature type="signal peptide" evidence="2">
    <location>
        <begin position="1"/>
        <end position="22"/>
    </location>
</feature>
<feature type="chain" id="PRO_5042066753" evidence="2">
    <location>
        <begin position="23"/>
        <end position="1203"/>
    </location>
</feature>
<reference evidence="3" key="1">
    <citation type="submission" date="2022-01" db="EMBL/GenBank/DDBJ databases">
        <title>Genome Sequence Resource for Two Populations of Ditylenchus destructor, the Migratory Endoparasitic Phytonematode.</title>
        <authorList>
            <person name="Zhang H."/>
            <person name="Lin R."/>
            <person name="Xie B."/>
        </authorList>
    </citation>
    <scope>NUCLEOTIDE SEQUENCE</scope>
    <source>
        <strain evidence="3">BazhouSP</strain>
    </source>
</reference>
<organism evidence="3 4">
    <name type="scientific">Ditylenchus destructor</name>
    <dbReference type="NCBI Taxonomy" id="166010"/>
    <lineage>
        <taxon>Eukaryota</taxon>
        <taxon>Metazoa</taxon>
        <taxon>Ecdysozoa</taxon>
        <taxon>Nematoda</taxon>
        <taxon>Chromadorea</taxon>
        <taxon>Rhabditida</taxon>
        <taxon>Tylenchina</taxon>
        <taxon>Tylenchomorpha</taxon>
        <taxon>Sphaerularioidea</taxon>
        <taxon>Anguinidae</taxon>
        <taxon>Anguininae</taxon>
        <taxon>Ditylenchus</taxon>
    </lineage>
</organism>
<feature type="compositionally biased region" description="Polar residues" evidence="1">
    <location>
        <begin position="709"/>
        <end position="722"/>
    </location>
</feature>
<feature type="compositionally biased region" description="Low complexity" evidence="1">
    <location>
        <begin position="665"/>
        <end position="679"/>
    </location>
</feature>
<evidence type="ECO:0000256" key="2">
    <source>
        <dbReference type="SAM" id="SignalP"/>
    </source>
</evidence>
<dbReference type="Proteomes" id="UP001201812">
    <property type="component" value="Unassembled WGS sequence"/>
</dbReference>
<feature type="compositionally biased region" description="Pro residues" evidence="1">
    <location>
        <begin position="910"/>
        <end position="921"/>
    </location>
</feature>
<gene>
    <name evidence="3" type="ORF">DdX_05930</name>
</gene>
<feature type="compositionally biased region" description="Basic and acidic residues" evidence="1">
    <location>
        <begin position="735"/>
        <end position="749"/>
    </location>
</feature>
<keyword evidence="2" id="KW-0732">Signal</keyword>
<proteinExistence type="predicted"/>
<keyword evidence="4" id="KW-1185">Reference proteome</keyword>
<accession>A0AAD4N8C2</accession>
<feature type="compositionally biased region" description="Gly residues" evidence="1">
    <location>
        <begin position="958"/>
        <end position="1150"/>
    </location>
</feature>
<feature type="compositionally biased region" description="Pro residues" evidence="1">
    <location>
        <begin position="857"/>
        <end position="866"/>
    </location>
</feature>
<sequence>MLMLGWPQALLIGFSFLQYTQGFFYPLKDYGCQSHNGHGDIWFENYVGYKCAGSSSEQMTPIACVPTNNHNTSQVNLNAQSISAGYKTRCIPNKEPGLPQLVRIRCKDPKNDKFMPPNTAISHKKYQAVCYYNKRIGSLVRVIKHRRACITKTTHLKKVTVELPMSKRLLHLQEAPLEVPNMDAEFVNPGVRGLSVYVSDGVNQIVPRGCVDPKWQHVYKIGQKVTYHQSVYECSLVNNEPKWVLHECRPIDLSILDQKKLYPNEAIQLDNNDKTKYYGRYCDPRSGLTEIISENYFNYADFRARYVKPQNDGPHYGAECRYLYKHNVFTLAHKGCKGGNFHYQPNTIARIVEPTGEKPEGYAFYCQSEPEPNFIGIYKTISCKYFGKKYAFNSTFVHGPDVLHCSLEGKVRKIGCQYRKSKPIIWAGQTIMLDKKTMLYCEKYASGFFITYGPRKCEDDMRTRIPYGAIHERGNGLYKCSGRSFGYPKGTLKVKNCLYGGFLIPVDQCVSRGKGSYYRCIEDVYGEASLDRATYEECRHGHPAEIAYFNEEFRTDRLYYPEQSNLEQTPILPMHWKHARKYDSGESDDDSRYKKINPGDFTCYDDEFCYGSGGSGSGKNCTSSCEDCSDESKSEDCSDESKDKSSQGGGQDEECSGELDDKSPHSGGYSDSRSSSSPGSSGGDDKIEYWEPDQDNNVGWFSETRLPSPRSTILSSWFSETRATPGDETDSGSNGRDKSVINSVTREESDSSEEPDTIEDKTGTSHSGEKTSEEISSSGSGEGHNIILPGGNINSDESGHKPGRYGPKPPSGDPGIWIPSGQGSSEEFPAGYPVKPPSNSGHNPGWQPSGSSEEFPPGYPVMPPRKPGYNPGWQPGGNSEEPGYPVMPPGKPAYNPGWQPGGNSEEHPPEYVPDPGLPPSIPSTAHNPGYPSGSKPQKPPRVCKNCKKPPNGADPGYLPGGQGGTGQGGNGQGGNGAVGGTGQGGNGQGGNGDLQGGTGVGGNGQGGTGHGGKGGTGQGGNGHGGHGGNHGGSGQGGNGQGSNGASGGDGLGGNGQGGQGAGGQGGTGHGGNGQGGNGGSGQGGNGQGGSGQGGNGLGGNGRGGDGLGGNGQGGNGGNGNGGDGTGGNGMGGGGGNGSGGDGIGGNGIGGNSNIERHLEQSGTINDSGTMLFRWKKTSKHFKHISKVKVIETKKKHKHKHHKG</sequence>
<comment type="caution">
    <text evidence="3">The sequence shown here is derived from an EMBL/GenBank/DDBJ whole genome shotgun (WGS) entry which is preliminary data.</text>
</comment>
<protein>
    <submittedName>
        <fullName evidence="3">Ribosome-binding protein 1</fullName>
    </submittedName>
</protein>
<dbReference type="EMBL" id="JAKKPZ010000007">
    <property type="protein sequence ID" value="KAI1718821.1"/>
    <property type="molecule type" value="Genomic_DNA"/>
</dbReference>
<evidence type="ECO:0000313" key="3">
    <source>
        <dbReference type="EMBL" id="KAI1718821.1"/>
    </source>
</evidence>
<feature type="compositionally biased region" description="Basic and acidic residues" evidence="1">
    <location>
        <begin position="630"/>
        <end position="645"/>
    </location>
</feature>
<evidence type="ECO:0000313" key="4">
    <source>
        <dbReference type="Proteomes" id="UP001201812"/>
    </source>
</evidence>